<dbReference type="Proteomes" id="UP000022910">
    <property type="component" value="Unassembled WGS sequence"/>
</dbReference>
<keyword evidence="2" id="KW-1185">Reference proteome</keyword>
<evidence type="ECO:0000313" key="2">
    <source>
        <dbReference type="Proteomes" id="UP000022910"/>
    </source>
</evidence>
<dbReference type="EMBL" id="JEMT01014661">
    <property type="protein sequence ID" value="EXX73494.1"/>
    <property type="molecule type" value="Genomic_DNA"/>
</dbReference>
<organism evidence="1 2">
    <name type="scientific">Rhizophagus irregularis (strain DAOM 197198w)</name>
    <name type="common">Glomus intraradices</name>
    <dbReference type="NCBI Taxonomy" id="1432141"/>
    <lineage>
        <taxon>Eukaryota</taxon>
        <taxon>Fungi</taxon>
        <taxon>Fungi incertae sedis</taxon>
        <taxon>Mucoromycota</taxon>
        <taxon>Glomeromycotina</taxon>
        <taxon>Glomeromycetes</taxon>
        <taxon>Glomerales</taxon>
        <taxon>Glomeraceae</taxon>
        <taxon>Rhizophagus</taxon>
    </lineage>
</organism>
<sequence length="79" mass="8983">MTATMPKNIYDPLDSHTLTVNTKLLGYLDDTTWFSNSLDNLTAHLEIADDFYNLANTKLLTNDKQLLTHTTHPFVSDKI</sequence>
<name>A0A015L0Y7_RHIIW</name>
<gene>
    <name evidence="1" type="ORF">RirG_059820</name>
</gene>
<comment type="caution">
    <text evidence="1">The sequence shown here is derived from an EMBL/GenBank/DDBJ whole genome shotgun (WGS) entry which is preliminary data.</text>
</comment>
<evidence type="ECO:0008006" key="3">
    <source>
        <dbReference type="Google" id="ProtNLM"/>
    </source>
</evidence>
<protein>
    <recommendedName>
        <fullName evidence="3">Reverse transcriptase domain-containing protein</fullName>
    </recommendedName>
</protein>
<dbReference type="AlphaFoldDB" id="A0A015L0Y7"/>
<proteinExistence type="predicted"/>
<dbReference type="STRING" id="1432141.A0A015L0Y7"/>
<accession>A0A015L0Y7</accession>
<dbReference type="HOGENOM" id="CLU_2607267_0_0_1"/>
<reference evidence="1 2" key="1">
    <citation type="submission" date="2014-02" db="EMBL/GenBank/DDBJ databases">
        <title>Single nucleus genome sequencing reveals high similarity among nuclei of an endomycorrhizal fungus.</title>
        <authorList>
            <person name="Lin K."/>
            <person name="Geurts R."/>
            <person name="Zhang Z."/>
            <person name="Limpens E."/>
            <person name="Saunders D.G."/>
            <person name="Mu D."/>
            <person name="Pang E."/>
            <person name="Cao H."/>
            <person name="Cha H."/>
            <person name="Lin T."/>
            <person name="Zhou Q."/>
            <person name="Shang Y."/>
            <person name="Li Y."/>
            <person name="Ivanov S."/>
            <person name="Sharma T."/>
            <person name="Velzen R.V."/>
            <person name="Ruijter N.D."/>
            <person name="Aanen D.K."/>
            <person name="Win J."/>
            <person name="Kamoun S."/>
            <person name="Bisseling T."/>
            <person name="Huang S."/>
        </authorList>
    </citation>
    <scope>NUCLEOTIDE SEQUENCE [LARGE SCALE GENOMIC DNA]</scope>
    <source>
        <strain evidence="2">DAOM197198w</strain>
    </source>
</reference>
<evidence type="ECO:0000313" key="1">
    <source>
        <dbReference type="EMBL" id="EXX73494.1"/>
    </source>
</evidence>